<reference evidence="4" key="1">
    <citation type="submission" date="2017-02" db="UniProtKB">
        <authorList>
            <consortium name="WormBaseParasite"/>
        </authorList>
    </citation>
    <scope>IDENTIFICATION</scope>
</reference>
<reference evidence="2 3" key="2">
    <citation type="submission" date="2018-11" db="EMBL/GenBank/DDBJ databases">
        <authorList>
            <consortium name="Pathogen Informatics"/>
        </authorList>
    </citation>
    <scope>NUCLEOTIDE SEQUENCE [LARGE SCALE GENOMIC DNA]</scope>
</reference>
<feature type="region of interest" description="Disordered" evidence="1">
    <location>
        <begin position="1"/>
        <end position="27"/>
    </location>
</feature>
<organism evidence="4">
    <name type="scientific">Thelazia callipaeda</name>
    <name type="common">Oriental eyeworm</name>
    <name type="synonym">Parasitic nematode</name>
    <dbReference type="NCBI Taxonomy" id="103827"/>
    <lineage>
        <taxon>Eukaryota</taxon>
        <taxon>Metazoa</taxon>
        <taxon>Ecdysozoa</taxon>
        <taxon>Nematoda</taxon>
        <taxon>Chromadorea</taxon>
        <taxon>Rhabditida</taxon>
        <taxon>Spirurina</taxon>
        <taxon>Spiruromorpha</taxon>
        <taxon>Thelazioidea</taxon>
        <taxon>Thelaziidae</taxon>
        <taxon>Thelazia</taxon>
    </lineage>
</organism>
<dbReference type="Proteomes" id="UP000276776">
    <property type="component" value="Unassembled WGS sequence"/>
</dbReference>
<proteinExistence type="predicted"/>
<sequence>MNENNGKTDAVGKRHVKGVREHATNLPELGTSKMITLEALVRRIEISKSREASGQERCCKRSLTDLEECREGDGIVSFLV</sequence>
<gene>
    <name evidence="2" type="ORF">TCLT_LOCUS10119</name>
</gene>
<evidence type="ECO:0000256" key="1">
    <source>
        <dbReference type="SAM" id="MobiDB-lite"/>
    </source>
</evidence>
<keyword evidence="3" id="KW-1185">Reference proteome</keyword>
<dbReference type="WBParaSite" id="TCLT_0001013001-mRNA-1">
    <property type="protein sequence ID" value="TCLT_0001013001-mRNA-1"/>
    <property type="gene ID" value="TCLT_0001013001"/>
</dbReference>
<evidence type="ECO:0000313" key="4">
    <source>
        <dbReference type="WBParaSite" id="TCLT_0001013001-mRNA-1"/>
    </source>
</evidence>
<name>A0A0N5DAD5_THECL</name>
<evidence type="ECO:0000313" key="2">
    <source>
        <dbReference type="EMBL" id="VDN07796.1"/>
    </source>
</evidence>
<dbReference type="EMBL" id="UYYF01004980">
    <property type="protein sequence ID" value="VDN07796.1"/>
    <property type="molecule type" value="Genomic_DNA"/>
</dbReference>
<dbReference type="AlphaFoldDB" id="A0A0N5DAD5"/>
<accession>A0A0N5DAD5</accession>
<evidence type="ECO:0000313" key="3">
    <source>
        <dbReference type="Proteomes" id="UP000276776"/>
    </source>
</evidence>
<protein>
    <submittedName>
        <fullName evidence="2 4">Uncharacterized protein</fullName>
    </submittedName>
</protein>